<dbReference type="InterPro" id="IPR030391">
    <property type="entry name" value="MeTrfase_TrmA_CS"/>
</dbReference>
<evidence type="ECO:0000259" key="6">
    <source>
        <dbReference type="PROSITE" id="PS50926"/>
    </source>
</evidence>
<dbReference type="InterPro" id="IPR002792">
    <property type="entry name" value="TRAM_dom"/>
</dbReference>
<feature type="binding site" evidence="4">
    <location>
        <position position="363"/>
    </location>
    <ligand>
        <name>S-adenosyl-L-methionine</name>
        <dbReference type="ChEBI" id="CHEBI:59789"/>
    </ligand>
</feature>
<dbReference type="PROSITE" id="PS50926">
    <property type="entry name" value="TRAM"/>
    <property type="match status" value="1"/>
</dbReference>
<dbReference type="AlphaFoldDB" id="A0A917K6K2"/>
<feature type="active site" evidence="5">
    <location>
        <position position="437"/>
    </location>
</feature>
<evidence type="ECO:0000313" key="8">
    <source>
        <dbReference type="Proteomes" id="UP000637695"/>
    </source>
</evidence>
<reference evidence="7" key="1">
    <citation type="journal article" date="2014" name="Int. J. Syst. Evol. Microbiol.">
        <title>Complete genome sequence of Corynebacterium casei LMG S-19264T (=DSM 44701T), isolated from a smear-ripened cheese.</title>
        <authorList>
            <consortium name="US DOE Joint Genome Institute (JGI-PGF)"/>
            <person name="Walter F."/>
            <person name="Albersmeier A."/>
            <person name="Kalinowski J."/>
            <person name="Ruckert C."/>
        </authorList>
    </citation>
    <scope>NUCLEOTIDE SEQUENCE</scope>
    <source>
        <strain evidence="7">JCM 18487</strain>
    </source>
</reference>
<dbReference type="RefSeq" id="WP_188881112.1">
    <property type="nucleotide sequence ID" value="NZ_BMOY01000006.1"/>
</dbReference>
<dbReference type="InterPro" id="IPR030390">
    <property type="entry name" value="MeTrfase_TrmA_AS"/>
</dbReference>
<keyword evidence="3 4" id="KW-0949">S-adenosyl-L-methionine</keyword>
<name>A0A917K6K2_9BACL</name>
<feature type="domain" description="TRAM" evidence="6">
    <location>
        <begin position="1"/>
        <end position="58"/>
    </location>
</feature>
<evidence type="ECO:0000256" key="1">
    <source>
        <dbReference type="ARBA" id="ARBA00022603"/>
    </source>
</evidence>
<feature type="binding site" evidence="4">
    <location>
        <position position="410"/>
    </location>
    <ligand>
        <name>S-adenosyl-L-methionine</name>
        <dbReference type="ChEBI" id="CHEBI:59789"/>
    </ligand>
</feature>
<dbReference type="PANTHER" id="PTHR11061">
    <property type="entry name" value="RNA M5U METHYLTRANSFERASE"/>
    <property type="match status" value="1"/>
</dbReference>
<dbReference type="Pfam" id="PF01938">
    <property type="entry name" value="TRAM"/>
    <property type="match status" value="1"/>
</dbReference>
<evidence type="ECO:0000256" key="2">
    <source>
        <dbReference type="ARBA" id="ARBA00022679"/>
    </source>
</evidence>
<dbReference type="PROSITE" id="PS01231">
    <property type="entry name" value="TRMA_2"/>
    <property type="match status" value="1"/>
</dbReference>
<keyword evidence="8" id="KW-1185">Reference proteome</keyword>
<comment type="similarity">
    <text evidence="4">Belongs to the class I-like SAM-binding methyltransferase superfamily. RNA M5U methyltransferase family.</text>
</comment>
<dbReference type="CDD" id="cd02440">
    <property type="entry name" value="AdoMet_MTases"/>
    <property type="match status" value="1"/>
</dbReference>
<dbReference type="FunFam" id="3.40.50.150:FF:000009">
    <property type="entry name" value="23S rRNA (Uracil(1939)-C(5))-methyltransferase RlmD"/>
    <property type="match status" value="1"/>
</dbReference>
<dbReference type="Gene3D" id="2.40.50.1070">
    <property type="match status" value="1"/>
</dbReference>
<accession>A0A917K6K2</accession>
<dbReference type="PANTHER" id="PTHR11061:SF30">
    <property type="entry name" value="TRNA (URACIL(54)-C(5))-METHYLTRANSFERASE"/>
    <property type="match status" value="1"/>
</dbReference>
<protein>
    <submittedName>
        <fullName evidence="7">RNA methyltransferase</fullName>
    </submittedName>
</protein>
<organism evidence="7 8">
    <name type="scientific">Alicyclobacillus cellulosilyticus</name>
    <dbReference type="NCBI Taxonomy" id="1003997"/>
    <lineage>
        <taxon>Bacteria</taxon>
        <taxon>Bacillati</taxon>
        <taxon>Bacillota</taxon>
        <taxon>Bacilli</taxon>
        <taxon>Bacillales</taxon>
        <taxon>Alicyclobacillaceae</taxon>
        <taxon>Alicyclobacillus</taxon>
    </lineage>
</organism>
<dbReference type="Gene3D" id="3.40.50.150">
    <property type="entry name" value="Vaccinia Virus protein VP39"/>
    <property type="match status" value="1"/>
</dbReference>
<dbReference type="SUPFAM" id="SSF53335">
    <property type="entry name" value="S-adenosyl-L-methionine-dependent methyltransferases"/>
    <property type="match status" value="1"/>
</dbReference>
<dbReference type="InterPro" id="IPR012340">
    <property type="entry name" value="NA-bd_OB-fold"/>
</dbReference>
<dbReference type="Gene3D" id="2.40.50.140">
    <property type="entry name" value="Nucleic acid-binding proteins"/>
    <property type="match status" value="1"/>
</dbReference>
<dbReference type="InterPro" id="IPR010280">
    <property type="entry name" value="U5_MeTrfase_fam"/>
</dbReference>
<dbReference type="GO" id="GO:0070041">
    <property type="term" value="F:rRNA (uridine-C5-)-methyltransferase activity"/>
    <property type="evidence" value="ECO:0007669"/>
    <property type="project" value="TreeGrafter"/>
</dbReference>
<evidence type="ECO:0000313" key="7">
    <source>
        <dbReference type="EMBL" id="GGI99819.1"/>
    </source>
</evidence>
<keyword evidence="2 4" id="KW-0808">Transferase</keyword>
<feature type="binding site" evidence="4">
    <location>
        <position position="313"/>
    </location>
    <ligand>
        <name>S-adenosyl-L-methionine</name>
        <dbReference type="ChEBI" id="CHEBI:59789"/>
    </ligand>
</feature>
<feature type="binding site" evidence="4">
    <location>
        <position position="342"/>
    </location>
    <ligand>
        <name>S-adenosyl-L-methionine</name>
        <dbReference type="ChEBI" id="CHEBI:59789"/>
    </ligand>
</feature>
<dbReference type="EMBL" id="BMOY01000006">
    <property type="protein sequence ID" value="GGI99819.1"/>
    <property type="molecule type" value="Genomic_DNA"/>
</dbReference>
<gene>
    <name evidence="7" type="ORF">GCM10010885_06370</name>
</gene>
<evidence type="ECO:0000256" key="4">
    <source>
        <dbReference type="PROSITE-ProRule" id="PRU01024"/>
    </source>
</evidence>
<reference evidence="7" key="2">
    <citation type="submission" date="2020-09" db="EMBL/GenBank/DDBJ databases">
        <authorList>
            <person name="Sun Q."/>
            <person name="Ohkuma M."/>
        </authorList>
    </citation>
    <scope>NUCLEOTIDE SEQUENCE</scope>
    <source>
        <strain evidence="7">JCM 18487</strain>
    </source>
</reference>
<dbReference type="Pfam" id="PF05958">
    <property type="entry name" value="tRNA_U5-meth_tr"/>
    <property type="match status" value="1"/>
</dbReference>
<dbReference type="SUPFAM" id="SSF50249">
    <property type="entry name" value="Nucleic acid-binding proteins"/>
    <property type="match status" value="1"/>
</dbReference>
<dbReference type="PROSITE" id="PS01230">
    <property type="entry name" value="TRMA_1"/>
    <property type="match status" value="1"/>
</dbReference>
<dbReference type="PROSITE" id="PS51687">
    <property type="entry name" value="SAM_MT_RNA_M5U"/>
    <property type="match status" value="1"/>
</dbReference>
<feature type="active site" description="Nucleophile" evidence="4">
    <location>
        <position position="437"/>
    </location>
</feature>
<proteinExistence type="inferred from homology"/>
<keyword evidence="1 4" id="KW-0489">Methyltransferase</keyword>
<evidence type="ECO:0000256" key="5">
    <source>
        <dbReference type="PROSITE-ProRule" id="PRU10015"/>
    </source>
</evidence>
<sequence length="483" mass="51931">MRAGERHLATAVRLNDDGEGIAYIDGLTVFVPGLLPGEQAWVEVTQVARRYGRARLVSAPEPVPTTAARQDAAEGAQYEGRRGPAAATVATDGNGYAMADTGRVLPKCAVFGACGGCQLQHLAYPRQLEHKRRVVEAALRRIGRLADVPVAPVLGMDNPWRYRNQIQVPLRWTDPPGRLTAGFFAMGSHELVPTEACHLASAAMEQTVRAVVRVLADALGPAAADVHHLIVRESYTTGEQMVVLVAARQDLDLRQVVDDLLALPRVVSVCRTVQPYRTGPVWGPTVEVLGGKAALTERIEGLEFLISPRSFFQVNTAQARVLYAQVVQAAALQPTDVVLDAYCGTGTIALVLARQARKVVGVEQVPAAVADARRNAAHNGIAHAVFLTGAVERILPRLCTQEHFDVVVLDPPRKGCAPQVLAAVVAARPRRIIYVSCNPATLARDLRVLADGGFVVRRVQPVDMFPQTSHIECCALLDLSGAS</sequence>
<dbReference type="Proteomes" id="UP000637695">
    <property type="component" value="Unassembled WGS sequence"/>
</dbReference>
<dbReference type="NCBIfam" id="TIGR00479">
    <property type="entry name" value="rumA"/>
    <property type="match status" value="1"/>
</dbReference>
<evidence type="ECO:0000256" key="3">
    <source>
        <dbReference type="ARBA" id="ARBA00022691"/>
    </source>
</evidence>
<dbReference type="InterPro" id="IPR029063">
    <property type="entry name" value="SAM-dependent_MTases_sf"/>
</dbReference>
<comment type="caution">
    <text evidence="7">The sequence shown here is derived from an EMBL/GenBank/DDBJ whole genome shotgun (WGS) entry which is preliminary data.</text>
</comment>
<dbReference type="GO" id="GO:0070475">
    <property type="term" value="P:rRNA base methylation"/>
    <property type="evidence" value="ECO:0007669"/>
    <property type="project" value="TreeGrafter"/>
</dbReference>